<dbReference type="Proteomes" id="UP001202117">
    <property type="component" value="Unassembled WGS sequence"/>
</dbReference>
<evidence type="ECO:0000259" key="5">
    <source>
        <dbReference type="PROSITE" id="PS51833"/>
    </source>
</evidence>
<dbReference type="EC" id="2.7.7.65" evidence="1"/>
<dbReference type="Gene3D" id="3.30.70.270">
    <property type="match status" value="1"/>
</dbReference>
<dbReference type="InterPro" id="IPR043128">
    <property type="entry name" value="Rev_trsase/Diguanyl_cyclase"/>
</dbReference>
<organism evidence="6 7">
    <name type="scientific">Halomonas flagellata</name>
    <dbReference type="NCBI Taxonomy" id="2920385"/>
    <lineage>
        <taxon>Bacteria</taxon>
        <taxon>Pseudomonadati</taxon>
        <taxon>Pseudomonadota</taxon>
        <taxon>Gammaproteobacteria</taxon>
        <taxon>Oceanospirillales</taxon>
        <taxon>Halomonadaceae</taxon>
        <taxon>Halomonas</taxon>
    </lineage>
</organism>
<evidence type="ECO:0000259" key="4">
    <source>
        <dbReference type="PROSITE" id="PS50887"/>
    </source>
</evidence>
<dbReference type="InterPro" id="IPR050469">
    <property type="entry name" value="Diguanylate_Cyclase"/>
</dbReference>
<dbReference type="Pfam" id="PF00990">
    <property type="entry name" value="GGDEF"/>
    <property type="match status" value="1"/>
</dbReference>
<dbReference type="Pfam" id="PF08668">
    <property type="entry name" value="HDOD"/>
    <property type="match status" value="1"/>
</dbReference>
<dbReference type="SUPFAM" id="SSF55073">
    <property type="entry name" value="Nucleotide cyclase"/>
    <property type="match status" value="1"/>
</dbReference>
<dbReference type="EMBL" id="JAKVPY010000011">
    <property type="protein sequence ID" value="MCH4563692.1"/>
    <property type="molecule type" value="Genomic_DNA"/>
</dbReference>
<evidence type="ECO:0000256" key="2">
    <source>
        <dbReference type="ARBA" id="ARBA00034247"/>
    </source>
</evidence>
<comment type="caution">
    <text evidence="6">The sequence shown here is derived from an EMBL/GenBank/DDBJ whole genome shotgun (WGS) entry which is preliminary data.</text>
</comment>
<reference evidence="6 7" key="1">
    <citation type="submission" date="2022-02" db="EMBL/GenBank/DDBJ databases">
        <title>Halomonas fukangensis sp. nov., a halophilic bacterium isolated from a bulk soil of Kalidium foliatum at Fukang.</title>
        <authorList>
            <person name="Huang Y."/>
        </authorList>
    </citation>
    <scope>NUCLEOTIDE SEQUENCE [LARGE SCALE GENOMIC DNA]</scope>
    <source>
        <strain evidence="6 7">EGI 63088</strain>
    </source>
</reference>
<comment type="catalytic activity">
    <reaction evidence="2">
        <text>2 GTP = 3',3'-c-di-GMP + 2 diphosphate</text>
        <dbReference type="Rhea" id="RHEA:24898"/>
        <dbReference type="ChEBI" id="CHEBI:33019"/>
        <dbReference type="ChEBI" id="CHEBI:37565"/>
        <dbReference type="ChEBI" id="CHEBI:58805"/>
        <dbReference type="EC" id="2.7.7.65"/>
    </reaction>
</comment>
<dbReference type="PROSITE" id="PS50887">
    <property type="entry name" value="GGDEF"/>
    <property type="match status" value="1"/>
</dbReference>
<evidence type="ECO:0000313" key="6">
    <source>
        <dbReference type="EMBL" id="MCH4563692.1"/>
    </source>
</evidence>
<evidence type="ECO:0000256" key="3">
    <source>
        <dbReference type="SAM" id="Coils"/>
    </source>
</evidence>
<feature type="domain" description="GGDEF" evidence="4">
    <location>
        <begin position="379"/>
        <end position="514"/>
    </location>
</feature>
<evidence type="ECO:0000313" key="7">
    <source>
        <dbReference type="Proteomes" id="UP001202117"/>
    </source>
</evidence>
<dbReference type="InterPro" id="IPR000160">
    <property type="entry name" value="GGDEF_dom"/>
</dbReference>
<dbReference type="PANTHER" id="PTHR45138">
    <property type="entry name" value="REGULATORY COMPONENTS OF SENSORY TRANSDUCTION SYSTEM"/>
    <property type="match status" value="1"/>
</dbReference>
<keyword evidence="3" id="KW-0175">Coiled coil</keyword>
<dbReference type="SMART" id="SM00267">
    <property type="entry name" value="GGDEF"/>
    <property type="match status" value="1"/>
</dbReference>
<dbReference type="InterPro" id="IPR029787">
    <property type="entry name" value="Nucleotide_cyclase"/>
</dbReference>
<evidence type="ECO:0000256" key="1">
    <source>
        <dbReference type="ARBA" id="ARBA00012528"/>
    </source>
</evidence>
<dbReference type="CDD" id="cd01949">
    <property type="entry name" value="GGDEF"/>
    <property type="match status" value="1"/>
</dbReference>
<feature type="coiled-coil region" evidence="3">
    <location>
        <begin position="321"/>
        <end position="348"/>
    </location>
</feature>
<gene>
    <name evidence="6" type="ORF">MKP05_11185</name>
</gene>
<name>A0ABS9RV23_9GAMM</name>
<dbReference type="PANTHER" id="PTHR45138:SF9">
    <property type="entry name" value="DIGUANYLATE CYCLASE DGCM-RELATED"/>
    <property type="match status" value="1"/>
</dbReference>
<keyword evidence="7" id="KW-1185">Reference proteome</keyword>
<dbReference type="SUPFAM" id="SSF109604">
    <property type="entry name" value="HD-domain/PDEase-like"/>
    <property type="match status" value="1"/>
</dbReference>
<proteinExistence type="predicted"/>
<dbReference type="Gene3D" id="1.10.3210.10">
    <property type="entry name" value="Hypothetical protein af1432"/>
    <property type="match status" value="1"/>
</dbReference>
<protein>
    <recommendedName>
        <fullName evidence="1">diguanylate cyclase</fullName>
        <ecNumber evidence="1">2.7.7.65</ecNumber>
    </recommendedName>
</protein>
<feature type="domain" description="HDOD" evidence="5">
    <location>
        <begin position="38"/>
        <end position="230"/>
    </location>
</feature>
<dbReference type="NCBIfam" id="TIGR00254">
    <property type="entry name" value="GGDEF"/>
    <property type="match status" value="1"/>
</dbReference>
<dbReference type="InterPro" id="IPR013976">
    <property type="entry name" value="HDOD"/>
</dbReference>
<sequence length="516" mass="55938">MTPVDTAACEAGREPLDPHALPPLPAPLLARLADCHTLPSLPAAVAKVLMVARRPDASLFDYAAAIEEDPALTLRLLALANSAFYARHRREASTCRDAVSRIGLDATLAAVMSFGLARPATAEGLDLDALWQRAIIAALAARHLAARLCPERAGTLFTIALIQDIGILAAGALDGDDYAALTRAAADHDALCQAERERYGCDHADLGAWLAASWGIPPHLARGIAESHGELAAASPATLCLRLSGRIADGWLTQTPGRAFARLIRRLDALEALPADSLEEILDELQAQLPSMAELLEITRPPQRDGHELLAEAKRHLFMQSLALGARLDAQQAELESLREQHAELEHSSRLDPLTGLANRAWLEQQLEERFHRSRAQGKNLAVVFIDLDHFKRLNDRHGHQLGDRVLANFATNLQEMIREGDLAARYGGEEFLVILPDEGVTGAEAMATRLSERLAIHPVARVDGESLHVSVSIGIACLDDADFRDARELIDAADQGMYQAKRNGRGSAHHFIPPP</sequence>
<dbReference type="RefSeq" id="WP_240568345.1">
    <property type="nucleotide sequence ID" value="NZ_JAKVPY010000011.1"/>
</dbReference>
<accession>A0ABS9RV23</accession>
<dbReference type="PROSITE" id="PS51833">
    <property type="entry name" value="HDOD"/>
    <property type="match status" value="1"/>
</dbReference>